<organism evidence="2">
    <name type="scientific">Notodromas monacha</name>
    <dbReference type="NCBI Taxonomy" id="399045"/>
    <lineage>
        <taxon>Eukaryota</taxon>
        <taxon>Metazoa</taxon>
        <taxon>Ecdysozoa</taxon>
        <taxon>Arthropoda</taxon>
        <taxon>Crustacea</taxon>
        <taxon>Oligostraca</taxon>
        <taxon>Ostracoda</taxon>
        <taxon>Podocopa</taxon>
        <taxon>Podocopida</taxon>
        <taxon>Cypridocopina</taxon>
        <taxon>Cypridoidea</taxon>
        <taxon>Cyprididae</taxon>
        <taxon>Notodromas</taxon>
    </lineage>
</organism>
<feature type="transmembrane region" description="Helical" evidence="1">
    <location>
        <begin position="507"/>
        <end position="526"/>
    </location>
</feature>
<evidence type="ECO:0000313" key="3">
    <source>
        <dbReference type="Proteomes" id="UP000678499"/>
    </source>
</evidence>
<dbReference type="EMBL" id="CAJPEX010001647">
    <property type="protein sequence ID" value="CAG0919613.1"/>
    <property type="molecule type" value="Genomic_DNA"/>
</dbReference>
<reference evidence="2" key="1">
    <citation type="submission" date="2020-11" db="EMBL/GenBank/DDBJ databases">
        <authorList>
            <person name="Tran Van P."/>
        </authorList>
    </citation>
    <scope>NUCLEOTIDE SEQUENCE</scope>
</reference>
<proteinExistence type="predicted"/>
<evidence type="ECO:0000256" key="1">
    <source>
        <dbReference type="SAM" id="Phobius"/>
    </source>
</evidence>
<evidence type="ECO:0008006" key="4">
    <source>
        <dbReference type="Google" id="ProtNLM"/>
    </source>
</evidence>
<keyword evidence="1" id="KW-1133">Transmembrane helix</keyword>
<dbReference type="EMBL" id="OA883684">
    <property type="protein sequence ID" value="CAD7279461.1"/>
    <property type="molecule type" value="Genomic_DNA"/>
</dbReference>
<feature type="transmembrane region" description="Helical" evidence="1">
    <location>
        <begin position="707"/>
        <end position="729"/>
    </location>
</feature>
<sequence>MLSSRFTSLFNLHIQTKRWLVQLTNLAAIQSGVVAQILTSLSQGIPADKNKAQISTKSLRDFGKQLQACTTKSGDNILDAMLLYCVRKVNNSDWKKPCTFFPGVCSQGPGHTNIEHFLEIRDLVASFGCIPNRATCDEILRSSGSTAKNSDAFNNARQFLKMGRFGDTSTETTSSYSTAKLAKEQHWAVLSSLLMRSKTPLRVEELGHHVCDGMTTYEWCQQHENSTMQAEIKSFLETKLTEALKVGDATQLAAALSSVGKLAFEVNLSQHNANVVQLVMSPDYPFPKMRRVILAAFRNVCPEDFEKLMSFSALEDVTVIADSYLAEAGSFSLVFLQHSLKLKLASCVLCLNVAPDEGDADYQKWQEARERFYPAPKTIESQPPENISGALLHSTRFVSNRVTALEIVPDDSAVPPATPSVMAVPAAQTEPGCFPWAKIIGKPVAMVDEEKKMDTDKGAEILRVLHNCLLDQPDFARKCLLSHPTISQWLRVTWRDKTFRFRFKWNLAVYGAFLFISSILSCLYLISAVKFVRTPPQNYFVFVPVWVLALLVVVRETEQVHEFGLAYLLEQGSYIDVLVCLLVLQLAVGLHNPNVTWMYAQRILLPLVPLLASLAFMKACGAMTNRGGKAAMMFLRTVSRVAGVGLLFLPVLGFCFSMVALFADQTESSHGIQFLPATLLQSVSMLMANFETSTFVNASDPGNPLSLAGPILAICGVLVLNLIVGNLLIGIAISVSRELEDDAEALCNERRLVFMLRLIRSSTRMKQKRLLEKRRGNSGFIRKFHRALAALAKLPFVGRSLSPADVYPNRLLLQVKANDPKFRGNRDEHELPVETIVMDREQFEDLILALESRKSAVSASDDSATELALLHKGLRDLKQLVASLEANSKAQ</sequence>
<keyword evidence="1" id="KW-0812">Transmembrane</keyword>
<feature type="transmembrane region" description="Helical" evidence="1">
    <location>
        <begin position="641"/>
        <end position="663"/>
    </location>
</feature>
<dbReference type="AlphaFoldDB" id="A0A7R9GFR3"/>
<dbReference type="Proteomes" id="UP000678499">
    <property type="component" value="Unassembled WGS sequence"/>
</dbReference>
<protein>
    <recommendedName>
        <fullName evidence="4">Ion transport domain-containing protein</fullName>
    </recommendedName>
</protein>
<gene>
    <name evidence="2" type="ORF">NMOB1V02_LOCUS7133</name>
</gene>
<evidence type="ECO:0000313" key="2">
    <source>
        <dbReference type="EMBL" id="CAD7279461.1"/>
    </source>
</evidence>
<name>A0A7R9GFR3_9CRUS</name>
<feature type="transmembrane region" description="Helical" evidence="1">
    <location>
        <begin position="538"/>
        <end position="554"/>
    </location>
</feature>
<keyword evidence="1" id="KW-0472">Membrane</keyword>
<keyword evidence="3" id="KW-1185">Reference proteome</keyword>
<feature type="transmembrane region" description="Helical" evidence="1">
    <location>
        <begin position="603"/>
        <end position="620"/>
    </location>
</feature>
<accession>A0A7R9GFR3</accession>
<feature type="transmembrane region" description="Helical" evidence="1">
    <location>
        <begin position="574"/>
        <end position="591"/>
    </location>
</feature>